<dbReference type="PIRSF" id="PIRSF005572">
    <property type="entry name" value="NifS"/>
    <property type="match status" value="1"/>
</dbReference>
<gene>
    <name evidence="10" type="ORF">OS242_04420</name>
</gene>
<evidence type="ECO:0000256" key="3">
    <source>
        <dbReference type="ARBA" id="ARBA00022679"/>
    </source>
</evidence>
<dbReference type="Gene3D" id="3.40.640.10">
    <property type="entry name" value="Type I PLP-dependent aspartate aminotransferase-like (Major domain)"/>
    <property type="match status" value="1"/>
</dbReference>
<protein>
    <submittedName>
        <fullName evidence="10">Cysteine desulfurase family protein</fullName>
    </submittedName>
</protein>
<evidence type="ECO:0000256" key="4">
    <source>
        <dbReference type="ARBA" id="ARBA00022723"/>
    </source>
</evidence>
<dbReference type="RefSeq" id="WP_267150446.1">
    <property type="nucleotide sequence ID" value="NZ_JAPMLT010000002.1"/>
</dbReference>
<keyword evidence="7" id="KW-0411">Iron-sulfur</keyword>
<comment type="caution">
    <text evidence="10">The sequence shown here is derived from an EMBL/GenBank/DDBJ whole genome shotgun (WGS) entry which is preliminary data.</text>
</comment>
<comment type="cofactor">
    <cofactor evidence="1">
        <name>pyridoxal 5'-phosphate</name>
        <dbReference type="ChEBI" id="CHEBI:597326"/>
    </cofactor>
</comment>
<sequence>MIYFDNSATTPIHPEVRDAMWPYLFEIYGNPSSKYYTQANKARDAVEESRDHVARLLGCQPEEVIFTSGATESNNMVLKGVADQYSSKGNHIVTTKTEHPSILETAKYLETKGYRVTYLDVDRFARADLDQLSRIVLDTPSKPILVSVIWGNNEVGSLNDLESIAKLCNEHQIFLHTDATQVLGKIQVDMTALGINFLSCSSHKLHGPKGIGATAIKKHRLGFKTKMTPLLHGGEQEGGYRSGTLSVHNIVGFGKAAEIAYRDLKESQLKMSQLEGYLMSRLSEAFASSIQFNSDVEAKIPGIVNVRFESVNNELLLKKLSDHVALSTGSACSSGKPSHVLSSMGINVDGIRSSVRISLSKLNTIEEIDQFLIELKK</sequence>
<dbReference type="PANTHER" id="PTHR11601:SF34">
    <property type="entry name" value="CYSTEINE DESULFURASE"/>
    <property type="match status" value="1"/>
</dbReference>
<reference evidence="10 11" key="1">
    <citation type="submission" date="2022-11" db="EMBL/GenBank/DDBJ databases">
        <title>Study of microbial diversity in lake waters.</title>
        <authorList>
            <person name="Zhang J."/>
        </authorList>
    </citation>
    <scope>NUCLEOTIDE SEQUENCE [LARGE SCALE GENOMIC DNA]</scope>
    <source>
        <strain evidence="10 11">DT12</strain>
    </source>
</reference>
<accession>A0ABT3WWY3</accession>
<dbReference type="InterPro" id="IPR015424">
    <property type="entry name" value="PyrdxlP-dep_Trfase"/>
</dbReference>
<evidence type="ECO:0000256" key="7">
    <source>
        <dbReference type="ARBA" id="ARBA00023014"/>
    </source>
</evidence>
<dbReference type="EMBL" id="JAPMLT010000002">
    <property type="protein sequence ID" value="MCX7569195.1"/>
    <property type="molecule type" value="Genomic_DNA"/>
</dbReference>
<evidence type="ECO:0000256" key="6">
    <source>
        <dbReference type="ARBA" id="ARBA00023004"/>
    </source>
</evidence>
<dbReference type="PANTHER" id="PTHR11601">
    <property type="entry name" value="CYSTEINE DESULFURYLASE FAMILY MEMBER"/>
    <property type="match status" value="1"/>
</dbReference>
<comment type="similarity">
    <text evidence="2">Belongs to the class-V pyridoxal-phosphate-dependent aminotransferase family. NifS/IscS subfamily.</text>
</comment>
<evidence type="ECO:0000313" key="11">
    <source>
        <dbReference type="Proteomes" id="UP001208017"/>
    </source>
</evidence>
<dbReference type="SUPFAM" id="SSF53383">
    <property type="entry name" value="PLP-dependent transferases"/>
    <property type="match status" value="1"/>
</dbReference>
<keyword evidence="4" id="KW-0479">Metal-binding</keyword>
<dbReference type="InterPro" id="IPR000192">
    <property type="entry name" value="Aminotrans_V_dom"/>
</dbReference>
<dbReference type="InterPro" id="IPR015421">
    <property type="entry name" value="PyrdxlP-dep_Trfase_major"/>
</dbReference>
<evidence type="ECO:0000256" key="1">
    <source>
        <dbReference type="ARBA" id="ARBA00001933"/>
    </source>
</evidence>
<proteinExistence type="inferred from homology"/>
<evidence type="ECO:0000256" key="8">
    <source>
        <dbReference type="ARBA" id="ARBA00050776"/>
    </source>
</evidence>
<evidence type="ECO:0000313" key="10">
    <source>
        <dbReference type="EMBL" id="MCX7569195.1"/>
    </source>
</evidence>
<organism evidence="10 11">
    <name type="scientific">Tumebacillus lacus</name>
    <dbReference type="NCBI Taxonomy" id="2995335"/>
    <lineage>
        <taxon>Bacteria</taxon>
        <taxon>Bacillati</taxon>
        <taxon>Bacillota</taxon>
        <taxon>Bacilli</taxon>
        <taxon>Bacillales</taxon>
        <taxon>Alicyclobacillaceae</taxon>
        <taxon>Tumebacillus</taxon>
    </lineage>
</organism>
<dbReference type="InterPro" id="IPR015422">
    <property type="entry name" value="PyrdxlP-dep_Trfase_small"/>
</dbReference>
<dbReference type="Pfam" id="PF00266">
    <property type="entry name" value="Aminotran_5"/>
    <property type="match status" value="1"/>
</dbReference>
<name>A0ABT3WWY3_9BACL</name>
<evidence type="ECO:0000256" key="2">
    <source>
        <dbReference type="ARBA" id="ARBA00006490"/>
    </source>
</evidence>
<keyword evidence="11" id="KW-1185">Reference proteome</keyword>
<feature type="domain" description="Aminotransferase class V" evidence="9">
    <location>
        <begin position="2"/>
        <end position="371"/>
    </location>
</feature>
<evidence type="ECO:0000256" key="5">
    <source>
        <dbReference type="ARBA" id="ARBA00022898"/>
    </source>
</evidence>
<keyword evidence="5" id="KW-0663">Pyridoxal phosphate</keyword>
<dbReference type="Proteomes" id="UP001208017">
    <property type="component" value="Unassembled WGS sequence"/>
</dbReference>
<keyword evidence="6" id="KW-0408">Iron</keyword>
<dbReference type="InterPro" id="IPR016454">
    <property type="entry name" value="Cysteine_dSase"/>
</dbReference>
<evidence type="ECO:0000259" key="9">
    <source>
        <dbReference type="Pfam" id="PF00266"/>
    </source>
</evidence>
<keyword evidence="3" id="KW-0808">Transferase</keyword>
<comment type="catalytic activity">
    <reaction evidence="8">
        <text>(sulfur carrier)-H + L-cysteine = (sulfur carrier)-SH + L-alanine</text>
        <dbReference type="Rhea" id="RHEA:43892"/>
        <dbReference type="Rhea" id="RHEA-COMP:14737"/>
        <dbReference type="Rhea" id="RHEA-COMP:14739"/>
        <dbReference type="ChEBI" id="CHEBI:29917"/>
        <dbReference type="ChEBI" id="CHEBI:35235"/>
        <dbReference type="ChEBI" id="CHEBI:57972"/>
        <dbReference type="ChEBI" id="CHEBI:64428"/>
        <dbReference type="EC" id="2.8.1.7"/>
    </reaction>
</comment>
<dbReference type="Gene3D" id="3.90.1150.10">
    <property type="entry name" value="Aspartate Aminotransferase, domain 1"/>
    <property type="match status" value="1"/>
</dbReference>